<dbReference type="Pfam" id="PF16455">
    <property type="entry name" value="UBD"/>
    <property type="match status" value="1"/>
</dbReference>
<evidence type="ECO:0000259" key="2">
    <source>
        <dbReference type="Pfam" id="PF00240"/>
    </source>
</evidence>
<dbReference type="SUPFAM" id="SSF54236">
    <property type="entry name" value="Ubiquitin-like"/>
    <property type="match status" value="1"/>
</dbReference>
<keyword evidence="5" id="KW-1185">Reference proteome</keyword>
<evidence type="ECO:0000259" key="3">
    <source>
        <dbReference type="Pfam" id="PF16455"/>
    </source>
</evidence>
<dbReference type="InterPro" id="IPR039869">
    <property type="entry name" value="UBTD1/2"/>
</dbReference>
<dbReference type="EMBL" id="ML119652">
    <property type="protein sequence ID" value="RPA85694.1"/>
    <property type="molecule type" value="Genomic_DNA"/>
</dbReference>
<name>A0A3N4IVP4_ASCIM</name>
<feature type="domain" description="DC-UbP/UBTD2 N-terminal" evidence="3">
    <location>
        <begin position="59"/>
        <end position="158"/>
    </location>
</feature>
<organism evidence="4 5">
    <name type="scientific">Ascobolus immersus RN42</name>
    <dbReference type="NCBI Taxonomy" id="1160509"/>
    <lineage>
        <taxon>Eukaryota</taxon>
        <taxon>Fungi</taxon>
        <taxon>Dikarya</taxon>
        <taxon>Ascomycota</taxon>
        <taxon>Pezizomycotina</taxon>
        <taxon>Pezizomycetes</taxon>
        <taxon>Pezizales</taxon>
        <taxon>Ascobolaceae</taxon>
        <taxon>Ascobolus</taxon>
    </lineage>
</organism>
<dbReference type="OrthoDB" id="1640476at2759"/>
<dbReference type="AlphaFoldDB" id="A0A3N4IVP4"/>
<dbReference type="Gene3D" id="3.10.20.90">
    <property type="entry name" value="Phosphatidylinositol 3-kinase Catalytic Subunit, Chain A, domain 1"/>
    <property type="match status" value="1"/>
</dbReference>
<dbReference type="InterPro" id="IPR038169">
    <property type="entry name" value="DC-UbP/UBTD2_N_sf"/>
</dbReference>
<dbReference type="Proteomes" id="UP000275078">
    <property type="component" value="Unassembled WGS sequence"/>
</dbReference>
<evidence type="ECO:0008006" key="6">
    <source>
        <dbReference type="Google" id="ProtNLM"/>
    </source>
</evidence>
<evidence type="ECO:0000313" key="5">
    <source>
        <dbReference type="Proteomes" id="UP000275078"/>
    </source>
</evidence>
<accession>A0A3N4IVP4</accession>
<feature type="compositionally biased region" description="Polar residues" evidence="1">
    <location>
        <begin position="19"/>
        <end position="28"/>
    </location>
</feature>
<dbReference type="InterPro" id="IPR032752">
    <property type="entry name" value="DC-UbP/UBTD2_N"/>
</dbReference>
<reference evidence="4 5" key="1">
    <citation type="journal article" date="2018" name="Nat. Ecol. Evol.">
        <title>Pezizomycetes genomes reveal the molecular basis of ectomycorrhizal truffle lifestyle.</title>
        <authorList>
            <person name="Murat C."/>
            <person name="Payen T."/>
            <person name="Noel B."/>
            <person name="Kuo A."/>
            <person name="Morin E."/>
            <person name="Chen J."/>
            <person name="Kohler A."/>
            <person name="Krizsan K."/>
            <person name="Balestrini R."/>
            <person name="Da Silva C."/>
            <person name="Montanini B."/>
            <person name="Hainaut M."/>
            <person name="Levati E."/>
            <person name="Barry K.W."/>
            <person name="Belfiori B."/>
            <person name="Cichocki N."/>
            <person name="Clum A."/>
            <person name="Dockter R.B."/>
            <person name="Fauchery L."/>
            <person name="Guy J."/>
            <person name="Iotti M."/>
            <person name="Le Tacon F."/>
            <person name="Lindquist E.A."/>
            <person name="Lipzen A."/>
            <person name="Malagnac F."/>
            <person name="Mello A."/>
            <person name="Molinier V."/>
            <person name="Miyauchi S."/>
            <person name="Poulain J."/>
            <person name="Riccioni C."/>
            <person name="Rubini A."/>
            <person name="Sitrit Y."/>
            <person name="Splivallo R."/>
            <person name="Traeger S."/>
            <person name="Wang M."/>
            <person name="Zifcakova L."/>
            <person name="Wipf D."/>
            <person name="Zambonelli A."/>
            <person name="Paolocci F."/>
            <person name="Nowrousian M."/>
            <person name="Ottonello S."/>
            <person name="Baldrian P."/>
            <person name="Spatafora J.W."/>
            <person name="Henrissat B."/>
            <person name="Nagy L.G."/>
            <person name="Aury J.M."/>
            <person name="Wincker P."/>
            <person name="Grigoriev I.V."/>
            <person name="Bonfante P."/>
            <person name="Martin F.M."/>
        </authorList>
    </citation>
    <scope>NUCLEOTIDE SEQUENCE [LARGE SCALE GENOMIC DNA]</scope>
    <source>
        <strain evidence="4 5">RN42</strain>
    </source>
</reference>
<dbReference type="InterPro" id="IPR000626">
    <property type="entry name" value="Ubiquitin-like_dom"/>
</dbReference>
<protein>
    <recommendedName>
        <fullName evidence="6">Ubiquitin-like domain-containing protein</fullName>
    </recommendedName>
</protein>
<dbReference type="PANTHER" id="PTHR13609">
    <property type="entry name" value="UBIQUITIN DOMAIN CONTAINING 1 PROTEIN-RELATED"/>
    <property type="match status" value="1"/>
</dbReference>
<sequence>MGCCFSRSLSDESARDDIQTLQRSTSTPIDRRDSIRTSSSFRSHAQGSDGLPLSERKSAPLRRHVWKAKGDMAKRIQIDRMREEFYDTQVCGRPEVWDAIRYSIDLMEAGDLVTAQEILRAGGITVPTGDLAEGAFDQSGQRYDVPSYCCSLPTNVIEVLDEELSNEKNTKVEFDGTSDDDVELEQWGDTKGKTPALARGGKKKLRARLSDKGKDLIVRFDDEDTVSVISRKIIEQAGLIPGRDQVRIAYLGKILRETESLAEQGWNEEHILNAFVLKGESESD</sequence>
<dbReference type="InterPro" id="IPR029071">
    <property type="entry name" value="Ubiquitin-like_domsf"/>
</dbReference>
<feature type="compositionally biased region" description="Basic and acidic residues" evidence="1">
    <location>
        <begin position="9"/>
        <end position="18"/>
    </location>
</feature>
<dbReference type="Pfam" id="PF00240">
    <property type="entry name" value="ubiquitin"/>
    <property type="match status" value="1"/>
</dbReference>
<feature type="region of interest" description="Disordered" evidence="1">
    <location>
        <begin position="1"/>
        <end position="55"/>
    </location>
</feature>
<proteinExistence type="predicted"/>
<feature type="domain" description="Ubiquitin-like" evidence="2">
    <location>
        <begin position="211"/>
        <end position="275"/>
    </location>
</feature>
<dbReference type="Gene3D" id="1.20.225.20">
    <property type="entry name" value="Ub domain-containing protein, DC-UbP/UBTD2, N-terminal domain"/>
    <property type="match status" value="1"/>
</dbReference>
<gene>
    <name evidence="4" type="ORF">BJ508DRAFT_411699</name>
</gene>
<evidence type="ECO:0000313" key="4">
    <source>
        <dbReference type="EMBL" id="RPA85694.1"/>
    </source>
</evidence>
<evidence type="ECO:0000256" key="1">
    <source>
        <dbReference type="SAM" id="MobiDB-lite"/>
    </source>
</evidence>
<dbReference type="STRING" id="1160509.A0A3N4IVP4"/>